<dbReference type="Proteomes" id="UP000620124">
    <property type="component" value="Unassembled WGS sequence"/>
</dbReference>
<dbReference type="AlphaFoldDB" id="A0A8H6YG92"/>
<dbReference type="EMBL" id="JACAZI010000006">
    <property type="protein sequence ID" value="KAF7357997.1"/>
    <property type="molecule type" value="Genomic_DNA"/>
</dbReference>
<organism evidence="3 4">
    <name type="scientific">Mycena venus</name>
    <dbReference type="NCBI Taxonomy" id="2733690"/>
    <lineage>
        <taxon>Eukaryota</taxon>
        <taxon>Fungi</taxon>
        <taxon>Dikarya</taxon>
        <taxon>Basidiomycota</taxon>
        <taxon>Agaricomycotina</taxon>
        <taxon>Agaricomycetes</taxon>
        <taxon>Agaricomycetidae</taxon>
        <taxon>Agaricales</taxon>
        <taxon>Marasmiineae</taxon>
        <taxon>Mycenaceae</taxon>
        <taxon>Mycena</taxon>
    </lineage>
</organism>
<evidence type="ECO:0000313" key="4">
    <source>
        <dbReference type="Proteomes" id="UP000620124"/>
    </source>
</evidence>
<evidence type="ECO:0000313" key="3">
    <source>
        <dbReference type="EMBL" id="KAF7357997.1"/>
    </source>
</evidence>
<evidence type="ECO:0000256" key="1">
    <source>
        <dbReference type="SAM" id="MobiDB-lite"/>
    </source>
</evidence>
<evidence type="ECO:0000256" key="2">
    <source>
        <dbReference type="SAM" id="Phobius"/>
    </source>
</evidence>
<protein>
    <submittedName>
        <fullName evidence="3">Uncharacterized protein</fullName>
    </submittedName>
</protein>
<sequence length="325" mass="36328">MQFQGGLNAFISLSGSRCFPYPSTVNFNEIPVKLCRNFAVDFPLSALYSCSILEMLNSRDRQKTPDPEYAYTAPQMRTHDRTGLKPRPSFNRKPQPNFEIYTSTERVVVIDNSDAASERTLASLAQQDYYNYNGGESNANRAETHSSAAASHPHIHLENDDGQALPSPGGRGRAKSPGARPMLRLPDVLVIVICEFGQAVYNYYFLAYFVKGAVELTVELLRPNSAVLPVRTEPKPTDDIKAARQALIRKFRSMWYLFLSLATVAASDALHTESRPHPAGFKGFMIYLALLFVPTYVNVLLGETWANLVRRYLVPNVSVVDDVEK</sequence>
<keyword evidence="4" id="KW-1185">Reference proteome</keyword>
<keyword evidence="2" id="KW-1133">Transmembrane helix</keyword>
<reference evidence="3" key="1">
    <citation type="submission" date="2020-05" db="EMBL/GenBank/DDBJ databases">
        <title>Mycena genomes resolve the evolution of fungal bioluminescence.</title>
        <authorList>
            <person name="Tsai I.J."/>
        </authorList>
    </citation>
    <scope>NUCLEOTIDE SEQUENCE</scope>
    <source>
        <strain evidence="3">CCC161011</strain>
    </source>
</reference>
<accession>A0A8H6YG92</accession>
<gene>
    <name evidence="3" type="ORF">MVEN_00846700</name>
</gene>
<keyword evidence="2" id="KW-0812">Transmembrane</keyword>
<comment type="caution">
    <text evidence="3">The sequence shown here is derived from an EMBL/GenBank/DDBJ whole genome shotgun (WGS) entry which is preliminary data.</text>
</comment>
<name>A0A8H6YG92_9AGAR</name>
<feature type="transmembrane region" description="Helical" evidence="2">
    <location>
        <begin position="284"/>
        <end position="301"/>
    </location>
</feature>
<proteinExistence type="predicted"/>
<feature type="transmembrane region" description="Helical" evidence="2">
    <location>
        <begin position="254"/>
        <end position="272"/>
    </location>
</feature>
<feature type="region of interest" description="Disordered" evidence="1">
    <location>
        <begin position="157"/>
        <end position="178"/>
    </location>
</feature>
<keyword evidence="2" id="KW-0472">Membrane</keyword>